<protein>
    <submittedName>
        <fullName evidence="2">GNAT family N-acetyltransferase</fullName>
    </submittedName>
</protein>
<evidence type="ECO:0000259" key="1">
    <source>
        <dbReference type="PROSITE" id="PS51186"/>
    </source>
</evidence>
<proteinExistence type="predicted"/>
<dbReference type="Pfam" id="PF00583">
    <property type="entry name" value="Acetyltransf_1"/>
    <property type="match status" value="1"/>
</dbReference>
<organism evidence="2 3">
    <name type="scientific">Shewanella electrodiphila</name>
    <dbReference type="NCBI Taxonomy" id="934143"/>
    <lineage>
        <taxon>Bacteria</taxon>
        <taxon>Pseudomonadati</taxon>
        <taxon>Pseudomonadota</taxon>
        <taxon>Gammaproteobacteria</taxon>
        <taxon>Alteromonadales</taxon>
        <taxon>Shewanellaceae</taxon>
        <taxon>Shewanella</taxon>
    </lineage>
</organism>
<dbReference type="RefSeq" id="WP_248956014.1">
    <property type="nucleotide sequence ID" value="NZ_JAKIKU010000006.1"/>
</dbReference>
<sequence>MSFGESSWRKLWLAKGQDGSIKGHIDLRNHSDENIKHRVLLGMGVDSTCRKQGVGKKLIDTVVAFCHEAPAIDWLDLCVLSENTPAKNLYLKLGFTVVGEFQDQYRIDGQSISETAMVKGVKN</sequence>
<name>A0ABT0KR07_9GAMM</name>
<accession>A0ABT0KR07</accession>
<dbReference type="InterPro" id="IPR016181">
    <property type="entry name" value="Acyl_CoA_acyltransferase"/>
</dbReference>
<evidence type="ECO:0000313" key="3">
    <source>
        <dbReference type="Proteomes" id="UP001202134"/>
    </source>
</evidence>
<reference evidence="2 3" key="1">
    <citation type="submission" date="2022-01" db="EMBL/GenBank/DDBJ databases">
        <title>Whole genome-based taxonomy of the Shewanellaceae.</title>
        <authorList>
            <person name="Martin-Rodriguez A.J."/>
        </authorList>
    </citation>
    <scope>NUCLEOTIDE SEQUENCE [LARGE SCALE GENOMIC DNA]</scope>
    <source>
        <strain evidence="2 3">DSM 24955</strain>
    </source>
</reference>
<feature type="domain" description="N-acetyltransferase" evidence="1">
    <location>
        <begin position="1"/>
        <end position="122"/>
    </location>
</feature>
<keyword evidence="3" id="KW-1185">Reference proteome</keyword>
<gene>
    <name evidence="2" type="ORF">L2737_13315</name>
</gene>
<dbReference type="Gene3D" id="3.40.630.30">
    <property type="match status" value="1"/>
</dbReference>
<dbReference type="InterPro" id="IPR000182">
    <property type="entry name" value="GNAT_dom"/>
</dbReference>
<dbReference type="EMBL" id="JAKIKU010000006">
    <property type="protein sequence ID" value="MCL1046292.1"/>
    <property type="molecule type" value="Genomic_DNA"/>
</dbReference>
<dbReference type="CDD" id="cd04301">
    <property type="entry name" value="NAT_SF"/>
    <property type="match status" value="1"/>
</dbReference>
<dbReference type="PROSITE" id="PS51186">
    <property type="entry name" value="GNAT"/>
    <property type="match status" value="1"/>
</dbReference>
<evidence type="ECO:0000313" key="2">
    <source>
        <dbReference type="EMBL" id="MCL1046292.1"/>
    </source>
</evidence>
<comment type="caution">
    <text evidence="2">The sequence shown here is derived from an EMBL/GenBank/DDBJ whole genome shotgun (WGS) entry which is preliminary data.</text>
</comment>
<dbReference type="SUPFAM" id="SSF55729">
    <property type="entry name" value="Acyl-CoA N-acyltransferases (Nat)"/>
    <property type="match status" value="1"/>
</dbReference>
<dbReference type="Proteomes" id="UP001202134">
    <property type="component" value="Unassembled WGS sequence"/>
</dbReference>